<organism evidence="2">
    <name type="scientific">Corethron hystrix</name>
    <dbReference type="NCBI Taxonomy" id="216773"/>
    <lineage>
        <taxon>Eukaryota</taxon>
        <taxon>Sar</taxon>
        <taxon>Stramenopiles</taxon>
        <taxon>Ochrophyta</taxon>
        <taxon>Bacillariophyta</taxon>
        <taxon>Coscinodiscophyceae</taxon>
        <taxon>Corethrophycidae</taxon>
        <taxon>Corethrales</taxon>
        <taxon>Corethraceae</taxon>
        <taxon>Corethron</taxon>
    </lineage>
</organism>
<protein>
    <submittedName>
        <fullName evidence="2">Uncharacterized protein</fullName>
    </submittedName>
</protein>
<accession>A0A7S1B886</accession>
<evidence type="ECO:0000313" key="2">
    <source>
        <dbReference type="EMBL" id="CAD8877883.1"/>
    </source>
</evidence>
<gene>
    <name evidence="2" type="ORF">CHYS00102_LOCUS5067</name>
</gene>
<feature type="signal peptide" evidence="1">
    <location>
        <begin position="1"/>
        <end position="24"/>
    </location>
</feature>
<dbReference type="EMBL" id="HBFR01007021">
    <property type="protein sequence ID" value="CAD8877883.1"/>
    <property type="molecule type" value="Transcribed_RNA"/>
</dbReference>
<keyword evidence="1" id="KW-0732">Signal</keyword>
<reference evidence="2" key="1">
    <citation type="submission" date="2021-01" db="EMBL/GenBank/DDBJ databases">
        <authorList>
            <person name="Corre E."/>
            <person name="Pelletier E."/>
            <person name="Niang G."/>
            <person name="Scheremetjew M."/>
            <person name="Finn R."/>
            <person name="Kale V."/>
            <person name="Holt S."/>
            <person name="Cochrane G."/>
            <person name="Meng A."/>
            <person name="Brown T."/>
            <person name="Cohen L."/>
        </authorList>
    </citation>
    <scope>NUCLEOTIDE SEQUENCE</scope>
    <source>
        <strain evidence="2">308</strain>
    </source>
</reference>
<evidence type="ECO:0000256" key="1">
    <source>
        <dbReference type="SAM" id="SignalP"/>
    </source>
</evidence>
<dbReference type="AlphaFoldDB" id="A0A7S1B886"/>
<sequence length="145" mass="15653">MYSIRKSFLLGIMWFSVLSRFAAAQFTLSPPLSMFMKRAIRFLPSFDAVTAPSAAHSEIFKNTATRAASCVSLKAFSGSSTARTAQVTGTIGIFSLAPPLVVFSKYISGATSNIFVSDDSSFNLVSDPEGELELFHRHATASIVE</sequence>
<proteinExistence type="predicted"/>
<name>A0A7S1B886_9STRA</name>
<feature type="chain" id="PRO_5030756116" evidence="1">
    <location>
        <begin position="25"/>
        <end position="145"/>
    </location>
</feature>